<gene>
    <name evidence="2" type="ORF">ACFW88_21960</name>
</gene>
<dbReference type="RefSeq" id="WP_381827061.1">
    <property type="nucleotide sequence ID" value="NZ_JBHYTS010000035.1"/>
</dbReference>
<keyword evidence="1" id="KW-0732">Signal</keyword>
<dbReference type="EMBL" id="JBHYTS010000035">
    <property type="protein sequence ID" value="MFE1753171.1"/>
    <property type="molecule type" value="Genomic_DNA"/>
</dbReference>
<sequence>MAAGLTALPALLALGTATPALAAVPAHHKVATPPPVHYQQVSNTLTCGADSFCTVTVTCPRGTLVTGGGITTSTFISSGVYVYETAPVNSTTWRGTIRNTTQSTFPVTVKAVCARSQGF</sequence>
<organism evidence="2 3">
    <name type="scientific">Streptomyces anandii</name>
    <dbReference type="NCBI Taxonomy" id="285454"/>
    <lineage>
        <taxon>Bacteria</taxon>
        <taxon>Bacillati</taxon>
        <taxon>Actinomycetota</taxon>
        <taxon>Actinomycetes</taxon>
        <taxon>Kitasatosporales</taxon>
        <taxon>Streptomycetaceae</taxon>
        <taxon>Streptomyces</taxon>
    </lineage>
</organism>
<proteinExistence type="predicted"/>
<reference evidence="2 3" key="1">
    <citation type="submission" date="2024-09" db="EMBL/GenBank/DDBJ databases">
        <title>The Natural Products Discovery Center: Release of the First 8490 Sequenced Strains for Exploring Actinobacteria Biosynthetic Diversity.</title>
        <authorList>
            <person name="Kalkreuter E."/>
            <person name="Kautsar S.A."/>
            <person name="Yang D."/>
            <person name="Bader C.D."/>
            <person name="Teijaro C.N."/>
            <person name="Fluegel L."/>
            <person name="Davis C.M."/>
            <person name="Simpson J.R."/>
            <person name="Lauterbach L."/>
            <person name="Steele A.D."/>
            <person name="Gui C."/>
            <person name="Meng S."/>
            <person name="Li G."/>
            <person name="Viehrig K."/>
            <person name="Ye F."/>
            <person name="Su P."/>
            <person name="Kiefer A.F."/>
            <person name="Nichols A."/>
            <person name="Cepeda A.J."/>
            <person name="Yan W."/>
            <person name="Fan B."/>
            <person name="Jiang Y."/>
            <person name="Adhikari A."/>
            <person name="Zheng C.-J."/>
            <person name="Schuster L."/>
            <person name="Cowan T.M."/>
            <person name="Smanski M.J."/>
            <person name="Chevrette M.G."/>
            <person name="De Carvalho L.P.S."/>
            <person name="Shen B."/>
        </authorList>
    </citation>
    <scope>NUCLEOTIDE SEQUENCE [LARGE SCALE GENOMIC DNA]</scope>
    <source>
        <strain evidence="2 3">NPDC059500</strain>
    </source>
</reference>
<evidence type="ECO:0000313" key="3">
    <source>
        <dbReference type="Proteomes" id="UP001599756"/>
    </source>
</evidence>
<protein>
    <submittedName>
        <fullName evidence="2">Uncharacterized protein</fullName>
    </submittedName>
</protein>
<name>A0ABW6HA06_9ACTN</name>
<comment type="caution">
    <text evidence="2">The sequence shown here is derived from an EMBL/GenBank/DDBJ whole genome shotgun (WGS) entry which is preliminary data.</text>
</comment>
<dbReference type="Proteomes" id="UP001599756">
    <property type="component" value="Unassembled WGS sequence"/>
</dbReference>
<evidence type="ECO:0000313" key="2">
    <source>
        <dbReference type="EMBL" id="MFE1753171.1"/>
    </source>
</evidence>
<feature type="chain" id="PRO_5046991859" evidence="1">
    <location>
        <begin position="23"/>
        <end position="119"/>
    </location>
</feature>
<keyword evidence="3" id="KW-1185">Reference proteome</keyword>
<feature type="signal peptide" evidence="1">
    <location>
        <begin position="1"/>
        <end position="22"/>
    </location>
</feature>
<accession>A0ABW6HA06</accession>
<evidence type="ECO:0000256" key="1">
    <source>
        <dbReference type="SAM" id="SignalP"/>
    </source>
</evidence>